<evidence type="ECO:0008006" key="3">
    <source>
        <dbReference type="Google" id="ProtNLM"/>
    </source>
</evidence>
<evidence type="ECO:0000313" key="1">
    <source>
        <dbReference type="EMBL" id="SFN59644.1"/>
    </source>
</evidence>
<organism evidence="1 2">
    <name type="scientific">Candidatus Pantoea varia</name>
    <dbReference type="NCBI Taxonomy" id="1881036"/>
    <lineage>
        <taxon>Bacteria</taxon>
        <taxon>Pseudomonadati</taxon>
        <taxon>Pseudomonadota</taxon>
        <taxon>Gammaproteobacteria</taxon>
        <taxon>Enterobacterales</taxon>
        <taxon>Erwiniaceae</taxon>
        <taxon>Pantoea</taxon>
    </lineage>
</organism>
<dbReference type="AlphaFoldDB" id="A0A1I5AAY7"/>
<dbReference type="InterPro" id="IPR013320">
    <property type="entry name" value="ConA-like_dom_sf"/>
</dbReference>
<gene>
    <name evidence="1" type="ORF">SAMN05428971_1968</name>
</gene>
<dbReference type="Gene3D" id="2.60.120.200">
    <property type="match status" value="1"/>
</dbReference>
<dbReference type="EMBL" id="FOVG01000001">
    <property type="protein sequence ID" value="SFN59644.1"/>
    <property type="molecule type" value="Genomic_DNA"/>
</dbReference>
<proteinExistence type="predicted"/>
<sequence length="198" mass="22348">MTAVSSLTTEGGVWINQPPVHSLDGDTLQFETALNSDFWQRTWYGFERHSGHAFGFWVENDFTVQVQVRADFSQLYDQAGLFIQDSETHWVKAGIEFNDDQPAIGCVVTREFSDWSTGVFPGDARQFWMRATLQNAALRIQYSTDGVTWPLLRLCPWPGQGRRFVGVMGCSPEREGLAIRFSDFTLGSPFGKALHDLS</sequence>
<dbReference type="SUPFAM" id="SSF49899">
    <property type="entry name" value="Concanavalin A-like lectins/glucanases"/>
    <property type="match status" value="1"/>
</dbReference>
<dbReference type="PANTHER" id="PTHR35332:SF2">
    <property type="entry name" value="REGULATION OF ENOLASE PROTEIN 1"/>
    <property type="match status" value="1"/>
</dbReference>
<dbReference type="Pfam" id="PF07081">
    <property type="entry name" value="DUF1349"/>
    <property type="match status" value="1"/>
</dbReference>
<keyword evidence="2" id="KW-1185">Reference proteome</keyword>
<protein>
    <recommendedName>
        <fullName evidence="3">DUF1349 domain-containing protein</fullName>
    </recommendedName>
</protein>
<evidence type="ECO:0000313" key="2">
    <source>
        <dbReference type="Proteomes" id="UP000198968"/>
    </source>
</evidence>
<name>A0A1I5AAY7_9GAMM</name>
<dbReference type="Proteomes" id="UP000198968">
    <property type="component" value="Unassembled WGS sequence"/>
</dbReference>
<accession>A0A1I5AAY7</accession>
<dbReference type="OrthoDB" id="9814707at2"/>
<dbReference type="InterPro" id="IPR015987">
    <property type="entry name" value="UCP022704"/>
</dbReference>
<reference evidence="2" key="1">
    <citation type="submission" date="2016-10" db="EMBL/GenBank/DDBJ databases">
        <authorList>
            <person name="Varghese N."/>
            <person name="Submissions S."/>
        </authorList>
    </citation>
    <scope>NUCLEOTIDE SEQUENCE [LARGE SCALE GENOMIC DNA]</scope>
    <source>
        <strain evidence="2">OV426</strain>
    </source>
</reference>
<dbReference type="RefSeq" id="WP_090963112.1">
    <property type="nucleotide sequence ID" value="NZ_FOVG01000001.1"/>
</dbReference>
<dbReference type="PIRSF" id="PIRSF022704">
    <property type="entry name" value="UCP022704"/>
    <property type="match status" value="1"/>
</dbReference>
<dbReference type="PANTHER" id="PTHR35332">
    <property type="entry name" value="REGULATION OF ENOLASE PROTEIN 1"/>
    <property type="match status" value="1"/>
</dbReference>
<dbReference type="InterPro" id="IPR009784">
    <property type="entry name" value="DUF1349"/>
</dbReference>